<evidence type="ECO:0000313" key="2">
    <source>
        <dbReference type="Proteomes" id="UP001269400"/>
    </source>
</evidence>
<comment type="caution">
    <text evidence="1">The sequence shown here is derived from an EMBL/GenBank/DDBJ whole genome shotgun (WGS) entry which is preliminary data.</text>
</comment>
<reference evidence="1" key="1">
    <citation type="journal article" date="2022" name="J Environ Chem Eng">
        <title>Biodegradation of petroleum oil using a constructed nonpathogenic and heavy metal-tolerant bacterial consortium isolated from marine sponges.</title>
        <authorList>
            <person name="Dechsakulwatana C."/>
            <person name="Rungsihiranrut A."/>
            <person name="Muangchinda C."/>
            <person name="Ningthoujam R."/>
            <person name="Klankeo P."/>
            <person name="Pinyakong O."/>
        </authorList>
    </citation>
    <scope>NUCLEOTIDE SEQUENCE</scope>
    <source>
        <strain evidence="1">TL01-2</strain>
    </source>
</reference>
<name>A0AAX6NE49_PRIAR</name>
<evidence type="ECO:0000313" key="1">
    <source>
        <dbReference type="EMBL" id="MDU9694016.1"/>
    </source>
</evidence>
<accession>A0AAX6NE49</accession>
<protein>
    <submittedName>
        <fullName evidence="1">Uncharacterized protein</fullName>
    </submittedName>
</protein>
<reference evidence="1" key="2">
    <citation type="submission" date="2022-12" db="EMBL/GenBank/DDBJ databases">
        <authorList>
            <person name="Dechsakulwatana C."/>
            <person name="Rungsihiranrut A."/>
            <person name="Muangchinda C."/>
            <person name="Ningthoujam R."/>
            <person name="Klankeo P."/>
            <person name="Pinyakong O."/>
        </authorList>
    </citation>
    <scope>NUCLEOTIDE SEQUENCE</scope>
    <source>
        <strain evidence="1">TL01-2</strain>
    </source>
</reference>
<dbReference type="Proteomes" id="UP001269400">
    <property type="component" value="Unassembled WGS sequence"/>
</dbReference>
<dbReference type="AlphaFoldDB" id="A0AAX6NE49"/>
<dbReference type="RefSeq" id="WP_316911232.1">
    <property type="nucleotide sequence ID" value="NZ_JAPTGD010000002.1"/>
</dbReference>
<gene>
    <name evidence="1" type="ORF">O0Q50_22805</name>
</gene>
<sequence length="89" mass="10721">MNWPEIRKQYPNKIVLVEARSVYLKGNKRVIEEMCVLENYENSREAWSGYKKFRFKLSGRELYLFHTSNAQINVDILFVKNYTKIKTQN</sequence>
<proteinExistence type="predicted"/>
<dbReference type="EMBL" id="JAPTGD010000002">
    <property type="protein sequence ID" value="MDU9694016.1"/>
    <property type="molecule type" value="Genomic_DNA"/>
</dbReference>
<organism evidence="1 2">
    <name type="scientific">Priestia aryabhattai</name>
    <name type="common">Bacillus aryabhattai</name>
    <dbReference type="NCBI Taxonomy" id="412384"/>
    <lineage>
        <taxon>Bacteria</taxon>
        <taxon>Bacillati</taxon>
        <taxon>Bacillota</taxon>
        <taxon>Bacilli</taxon>
        <taxon>Bacillales</taxon>
        <taxon>Bacillaceae</taxon>
        <taxon>Priestia</taxon>
    </lineage>
</organism>